<dbReference type="GO" id="GO:0032259">
    <property type="term" value="P:methylation"/>
    <property type="evidence" value="ECO:0007669"/>
    <property type="project" value="UniProtKB-KW"/>
</dbReference>
<dbReference type="PANTHER" id="PTHR10629">
    <property type="entry name" value="CYTOSINE-SPECIFIC METHYLTRANSFERASE"/>
    <property type="match status" value="1"/>
</dbReference>
<dbReference type="GO" id="GO:0009307">
    <property type="term" value="P:DNA restriction-modification system"/>
    <property type="evidence" value="ECO:0007669"/>
    <property type="project" value="UniProtKB-KW"/>
</dbReference>
<dbReference type="InterPro" id="IPR029063">
    <property type="entry name" value="SAM-dependent_MTases_sf"/>
</dbReference>
<keyword evidence="2 7" id="KW-0489">Methyltransferase</keyword>
<evidence type="ECO:0000313" key="9">
    <source>
        <dbReference type="EMBL" id="HAJ1083352.1"/>
    </source>
</evidence>
<sequence>MSEKTVTSLNAVDLFSGGGGLTMGLKMAGFDVKAAVELDAHAAATFQANHRETKLFVQDIRFVKGSDILNLIPEQHLDLLSACPPCQGFTSLTAKYKREDPRNLLINEMLRLVEETNPSAIMMENVPGLASRGNHLLSPVIERLKKLGYIVNYGVLQVADFGVPQFRKRLVLLAGKGFAIPLPDGSHSKDGREKPKWVTVKEAIGDMPKPLTLSQAKKQGKFPLSSWHIVRDLSEINIKRLQAAVPGMSWECIPEELRPDCHKGDYKGFSNVYGRMLWDDVSPTITGGCTTLSRGRYGHPEDTRTISVREAARLQTFPDNYVFDTALMDKVCVIIGNALPCKFAEYLANHCKNYINKARTAGLIP</sequence>
<dbReference type="Gene3D" id="3.90.120.10">
    <property type="entry name" value="DNA Methylase, subunit A, domain 2"/>
    <property type="match status" value="1"/>
</dbReference>
<dbReference type="Gene3D" id="3.40.50.150">
    <property type="entry name" value="Vaccinia Virus protein VP39"/>
    <property type="match status" value="1"/>
</dbReference>
<dbReference type="InterPro" id="IPR050390">
    <property type="entry name" value="C5-Methyltransferase"/>
</dbReference>
<dbReference type="InterPro" id="IPR001525">
    <property type="entry name" value="C5_MeTfrase"/>
</dbReference>
<dbReference type="PANTHER" id="PTHR10629:SF52">
    <property type="entry name" value="DNA (CYTOSINE-5)-METHYLTRANSFERASE 1"/>
    <property type="match status" value="1"/>
</dbReference>
<evidence type="ECO:0000256" key="1">
    <source>
        <dbReference type="ARBA" id="ARBA00011975"/>
    </source>
</evidence>
<feature type="active site" evidence="7">
    <location>
        <position position="86"/>
    </location>
</feature>
<evidence type="ECO:0000256" key="3">
    <source>
        <dbReference type="ARBA" id="ARBA00022679"/>
    </source>
</evidence>
<reference evidence="9" key="1">
    <citation type="journal article" date="2018" name="Genome Biol.">
        <title>SKESA: strategic k-mer extension for scrupulous assemblies.</title>
        <authorList>
            <person name="Souvorov A."/>
            <person name="Agarwala R."/>
            <person name="Lipman D.J."/>
        </authorList>
    </citation>
    <scope>NUCLEOTIDE SEQUENCE</scope>
    <source>
        <strain evidence="9">EC00592</strain>
    </source>
</reference>
<comment type="caution">
    <text evidence="9">The sequence shown here is derived from an EMBL/GenBank/DDBJ whole genome shotgun (WGS) entry which is preliminary data.</text>
</comment>
<dbReference type="PROSITE" id="PS51679">
    <property type="entry name" value="SAM_MT_C5"/>
    <property type="match status" value="1"/>
</dbReference>
<keyword evidence="3 7" id="KW-0808">Transferase</keyword>
<dbReference type="Pfam" id="PF00145">
    <property type="entry name" value="DNA_methylase"/>
    <property type="match status" value="1"/>
</dbReference>
<gene>
    <name evidence="9" type="ORF">HL610_25935</name>
</gene>
<dbReference type="SUPFAM" id="SSF53335">
    <property type="entry name" value="S-adenosyl-L-methionine-dependent methyltransferases"/>
    <property type="match status" value="1"/>
</dbReference>
<keyword evidence="4 7" id="KW-0949">S-adenosyl-L-methionine</keyword>
<dbReference type="AlphaFoldDB" id="A0A7B4GGH6"/>
<dbReference type="GO" id="GO:0044027">
    <property type="term" value="P:negative regulation of gene expression via chromosomal CpG island methylation"/>
    <property type="evidence" value="ECO:0007669"/>
    <property type="project" value="TreeGrafter"/>
</dbReference>
<dbReference type="GO" id="GO:0003886">
    <property type="term" value="F:DNA (cytosine-5-)-methyltransferase activity"/>
    <property type="evidence" value="ECO:0007669"/>
    <property type="project" value="UniProtKB-EC"/>
</dbReference>
<dbReference type="NCBIfam" id="TIGR00675">
    <property type="entry name" value="dcm"/>
    <property type="match status" value="1"/>
</dbReference>
<evidence type="ECO:0000256" key="8">
    <source>
        <dbReference type="RuleBase" id="RU000416"/>
    </source>
</evidence>
<evidence type="ECO:0000256" key="5">
    <source>
        <dbReference type="ARBA" id="ARBA00022747"/>
    </source>
</evidence>
<organism evidence="9">
    <name type="scientific">Escherichia coli</name>
    <dbReference type="NCBI Taxonomy" id="562"/>
    <lineage>
        <taxon>Bacteria</taxon>
        <taxon>Pseudomonadati</taxon>
        <taxon>Pseudomonadota</taxon>
        <taxon>Gammaproteobacteria</taxon>
        <taxon>Enterobacterales</taxon>
        <taxon>Enterobacteriaceae</taxon>
        <taxon>Escherichia</taxon>
    </lineage>
</organism>
<dbReference type="GO" id="GO:0003677">
    <property type="term" value="F:DNA binding"/>
    <property type="evidence" value="ECO:0007669"/>
    <property type="project" value="TreeGrafter"/>
</dbReference>
<dbReference type="PRINTS" id="PR00105">
    <property type="entry name" value="C5METTRFRASE"/>
</dbReference>
<evidence type="ECO:0000256" key="7">
    <source>
        <dbReference type="PROSITE-ProRule" id="PRU01016"/>
    </source>
</evidence>
<reference evidence="9" key="2">
    <citation type="submission" date="2019-09" db="EMBL/GenBank/DDBJ databases">
        <authorList>
            <consortium name="NCBI Pathogen Detection Project"/>
        </authorList>
    </citation>
    <scope>NUCLEOTIDE SEQUENCE</scope>
    <source>
        <strain evidence="9">EC00592</strain>
    </source>
</reference>
<dbReference type="EMBL" id="DABHAO010000126">
    <property type="protein sequence ID" value="HAJ1083352.1"/>
    <property type="molecule type" value="Genomic_DNA"/>
</dbReference>
<proteinExistence type="inferred from homology"/>
<dbReference type="EC" id="2.1.1.37" evidence="1"/>
<protein>
    <recommendedName>
        <fullName evidence="1">DNA (cytosine-5-)-methyltransferase</fullName>
        <ecNumber evidence="1">2.1.1.37</ecNumber>
    </recommendedName>
</protein>
<name>A0A7B4GGH6_ECOLX</name>
<evidence type="ECO:0000256" key="4">
    <source>
        <dbReference type="ARBA" id="ARBA00022691"/>
    </source>
</evidence>
<evidence type="ECO:0000256" key="6">
    <source>
        <dbReference type="ARBA" id="ARBA00047422"/>
    </source>
</evidence>
<accession>A0A7B4GGH6</accession>
<dbReference type="RefSeq" id="WP_024190764.1">
    <property type="nucleotide sequence ID" value="NZ_AP022069.1"/>
</dbReference>
<evidence type="ECO:0000256" key="2">
    <source>
        <dbReference type="ARBA" id="ARBA00022603"/>
    </source>
</evidence>
<keyword evidence="5" id="KW-0680">Restriction system</keyword>
<comment type="similarity">
    <text evidence="7 8">Belongs to the class I-like SAM-binding methyltransferase superfamily. C5-methyltransferase family.</text>
</comment>
<comment type="catalytic activity">
    <reaction evidence="6">
        <text>a 2'-deoxycytidine in DNA + S-adenosyl-L-methionine = a 5-methyl-2'-deoxycytidine in DNA + S-adenosyl-L-homocysteine + H(+)</text>
        <dbReference type="Rhea" id="RHEA:13681"/>
        <dbReference type="Rhea" id="RHEA-COMP:11369"/>
        <dbReference type="Rhea" id="RHEA-COMP:11370"/>
        <dbReference type="ChEBI" id="CHEBI:15378"/>
        <dbReference type="ChEBI" id="CHEBI:57856"/>
        <dbReference type="ChEBI" id="CHEBI:59789"/>
        <dbReference type="ChEBI" id="CHEBI:85452"/>
        <dbReference type="ChEBI" id="CHEBI:85454"/>
        <dbReference type="EC" id="2.1.1.37"/>
    </reaction>
</comment>